<evidence type="ECO:0000313" key="2">
    <source>
        <dbReference type="RefSeq" id="XP_022240716.1"/>
    </source>
</evidence>
<proteinExistence type="predicted"/>
<dbReference type="GeneID" id="111085607"/>
<reference evidence="2" key="1">
    <citation type="submission" date="2025-08" db="UniProtKB">
        <authorList>
            <consortium name="RefSeq"/>
        </authorList>
    </citation>
    <scope>IDENTIFICATION</scope>
    <source>
        <tissue evidence="2">Muscle</tissue>
    </source>
</reference>
<organism evidence="1 2">
    <name type="scientific">Limulus polyphemus</name>
    <name type="common">Atlantic horseshoe crab</name>
    <dbReference type="NCBI Taxonomy" id="6850"/>
    <lineage>
        <taxon>Eukaryota</taxon>
        <taxon>Metazoa</taxon>
        <taxon>Ecdysozoa</taxon>
        <taxon>Arthropoda</taxon>
        <taxon>Chelicerata</taxon>
        <taxon>Merostomata</taxon>
        <taxon>Xiphosura</taxon>
        <taxon>Limulidae</taxon>
        <taxon>Limulus</taxon>
    </lineage>
</organism>
<sequence length="148" mass="16860">MSQDHNKTVDFCVCVFEKSEVKKTKKKFRFFPRGKSNHEGEEKSDSPGICPKCGKPVNQTVPCRAHEYQEAKLRRESLLAIRETGARGSTYTTYPEEELESVDERPVCNCPSCRRERGEPLTVELLPMDAQVSLQTMAQDSLLFCEIL</sequence>
<gene>
    <name evidence="2" type="primary">LOC111085607</name>
</gene>
<accession>A0ABM1SAR1</accession>
<name>A0ABM1SAR1_LIMPO</name>
<dbReference type="Proteomes" id="UP000694941">
    <property type="component" value="Unplaced"/>
</dbReference>
<dbReference type="RefSeq" id="XP_022240716.1">
    <property type="nucleotide sequence ID" value="XM_022385008.1"/>
</dbReference>
<protein>
    <submittedName>
        <fullName evidence="2">Uncharacterized protein LOC111085607</fullName>
    </submittedName>
</protein>
<keyword evidence="1" id="KW-1185">Reference proteome</keyword>
<evidence type="ECO:0000313" key="1">
    <source>
        <dbReference type="Proteomes" id="UP000694941"/>
    </source>
</evidence>